<reference evidence="2" key="1">
    <citation type="journal article" date="2019" name="Int. J. Syst. Evol. Microbiol.">
        <title>The Global Catalogue of Microorganisms (GCM) 10K type strain sequencing project: providing services to taxonomists for standard genome sequencing and annotation.</title>
        <authorList>
            <consortium name="The Broad Institute Genomics Platform"/>
            <consortium name="The Broad Institute Genome Sequencing Center for Infectious Disease"/>
            <person name="Wu L."/>
            <person name="Ma J."/>
        </authorList>
    </citation>
    <scope>NUCLEOTIDE SEQUENCE [LARGE SCALE GENOMIC DNA]</scope>
    <source>
        <strain evidence="2">KLKA75</strain>
    </source>
</reference>
<name>A0ABV9UCC3_9ACTN</name>
<keyword evidence="2" id="KW-1185">Reference proteome</keyword>
<comment type="caution">
    <text evidence="1">The sequence shown here is derived from an EMBL/GenBank/DDBJ whole genome shotgun (WGS) entry which is preliminary data.</text>
</comment>
<sequence>MSGSGDPHETYVKKLLMNVQPFPARTVHCQQAVFEHDWVGCFSHPRSPADPPPAAHAGVPWAAWPVRAGVLRRPVLR</sequence>
<dbReference type="RefSeq" id="WP_378265004.1">
    <property type="nucleotide sequence ID" value="NZ_JBHSIT010000020.1"/>
</dbReference>
<evidence type="ECO:0000313" key="2">
    <source>
        <dbReference type="Proteomes" id="UP001595872"/>
    </source>
</evidence>
<dbReference type="EMBL" id="JBHSIT010000020">
    <property type="protein sequence ID" value="MFC4913767.1"/>
    <property type="molecule type" value="Genomic_DNA"/>
</dbReference>
<dbReference type="Proteomes" id="UP001595872">
    <property type="component" value="Unassembled WGS sequence"/>
</dbReference>
<protein>
    <submittedName>
        <fullName evidence="1">Uncharacterized protein</fullName>
    </submittedName>
</protein>
<organism evidence="1 2">
    <name type="scientific">Actinomadura gamaensis</name>
    <dbReference type="NCBI Taxonomy" id="1763541"/>
    <lineage>
        <taxon>Bacteria</taxon>
        <taxon>Bacillati</taxon>
        <taxon>Actinomycetota</taxon>
        <taxon>Actinomycetes</taxon>
        <taxon>Streptosporangiales</taxon>
        <taxon>Thermomonosporaceae</taxon>
        <taxon>Actinomadura</taxon>
    </lineage>
</organism>
<accession>A0ABV9UCC3</accession>
<evidence type="ECO:0000313" key="1">
    <source>
        <dbReference type="EMBL" id="MFC4913767.1"/>
    </source>
</evidence>
<proteinExistence type="predicted"/>
<gene>
    <name evidence="1" type="ORF">ACFPCY_41235</name>
</gene>